<comment type="caution">
    <text evidence="3">The sequence shown here is derived from an EMBL/GenBank/DDBJ whole genome shotgun (WGS) entry which is preliminary data.</text>
</comment>
<gene>
    <name evidence="3" type="ORF">GGR05_004434</name>
</gene>
<sequence>MSYIDTFYKRTLTSEAAFARLDRDLECDVCIVGGGLAGLTAALELSRRGRSVVLLEAERIGWGASGRNGGFVSPGYANGRDVIVSVVGEEVADELHRMSIEGMRMVADNIAVLQLDGVRPEPGIIGALRYDGEAELHRTRDRLEKRFGYSTDVLSRPELQERLVSPRYFQGLLDPNAFHIHPLEYALGLAREIERLGGTVCEKSAVVATELEAPEKRVRTSEASVRARDVVFCGGGYTRQMLPALQRSFLPIATYVLLTEDAPEVIAKAIRTRAAIGDNRRAGDYYRLVDDGRRILWGGKITTRRSEPRELGKLLRQSMVSTYPQLHDLRVELAWSGLMSYARHKMPQIGQWRPHVWYCTAFGGHGLNTTAIGGRVVAEAIAGETRRIDAFRPFGLDWTGGPLGMLAVQLTYWSLQASDWWRERKAA</sequence>
<dbReference type="Proteomes" id="UP000531216">
    <property type="component" value="Unassembled WGS sequence"/>
</dbReference>
<dbReference type="EMBL" id="JACIDO010000024">
    <property type="protein sequence ID" value="MBB3938263.1"/>
    <property type="molecule type" value="Genomic_DNA"/>
</dbReference>
<evidence type="ECO:0000313" key="3">
    <source>
        <dbReference type="EMBL" id="MBB3938263.1"/>
    </source>
</evidence>
<feature type="domain" description="FAD dependent oxidoreductase" evidence="2">
    <location>
        <begin position="28"/>
        <end position="379"/>
    </location>
</feature>
<dbReference type="OrthoDB" id="9814969at2"/>
<dbReference type="AlphaFoldDB" id="A0A7W6BZW5"/>
<dbReference type="Gene3D" id="3.30.9.10">
    <property type="entry name" value="D-Amino Acid Oxidase, subunit A, domain 2"/>
    <property type="match status" value="1"/>
</dbReference>
<organism evidence="3 4">
    <name type="scientific">Aureimonas phyllosphaerae</name>
    <dbReference type="NCBI Taxonomy" id="1166078"/>
    <lineage>
        <taxon>Bacteria</taxon>
        <taxon>Pseudomonadati</taxon>
        <taxon>Pseudomonadota</taxon>
        <taxon>Alphaproteobacteria</taxon>
        <taxon>Hyphomicrobiales</taxon>
        <taxon>Aurantimonadaceae</taxon>
        <taxon>Aureimonas</taxon>
    </lineage>
</organism>
<dbReference type="PANTHER" id="PTHR13847:SF281">
    <property type="entry name" value="FAD DEPENDENT OXIDOREDUCTASE DOMAIN-CONTAINING PROTEIN"/>
    <property type="match status" value="1"/>
</dbReference>
<reference evidence="3 4" key="1">
    <citation type="submission" date="2020-08" db="EMBL/GenBank/DDBJ databases">
        <title>Genomic Encyclopedia of Type Strains, Phase IV (KMG-IV): sequencing the most valuable type-strain genomes for metagenomic binning, comparative biology and taxonomic classification.</title>
        <authorList>
            <person name="Goeker M."/>
        </authorList>
    </citation>
    <scope>NUCLEOTIDE SEQUENCE [LARGE SCALE GENOMIC DNA]</scope>
    <source>
        <strain evidence="3 4">DSM 25024</strain>
    </source>
</reference>
<dbReference type="InterPro" id="IPR006076">
    <property type="entry name" value="FAD-dep_OxRdtase"/>
</dbReference>
<dbReference type="SUPFAM" id="SSF51905">
    <property type="entry name" value="FAD/NAD(P)-binding domain"/>
    <property type="match status" value="1"/>
</dbReference>
<evidence type="ECO:0000259" key="2">
    <source>
        <dbReference type="Pfam" id="PF01266"/>
    </source>
</evidence>
<proteinExistence type="predicted"/>
<evidence type="ECO:0000256" key="1">
    <source>
        <dbReference type="ARBA" id="ARBA00023002"/>
    </source>
</evidence>
<accession>A0A7W6BZW5</accession>
<keyword evidence="4" id="KW-1185">Reference proteome</keyword>
<dbReference type="Gene3D" id="3.50.50.60">
    <property type="entry name" value="FAD/NAD(P)-binding domain"/>
    <property type="match status" value="1"/>
</dbReference>
<dbReference type="GO" id="GO:0016491">
    <property type="term" value="F:oxidoreductase activity"/>
    <property type="evidence" value="ECO:0007669"/>
    <property type="project" value="UniProtKB-KW"/>
</dbReference>
<dbReference type="PANTHER" id="PTHR13847">
    <property type="entry name" value="SARCOSINE DEHYDROGENASE-RELATED"/>
    <property type="match status" value="1"/>
</dbReference>
<evidence type="ECO:0000313" key="4">
    <source>
        <dbReference type="Proteomes" id="UP000531216"/>
    </source>
</evidence>
<dbReference type="Pfam" id="PF01266">
    <property type="entry name" value="DAO"/>
    <property type="match status" value="1"/>
</dbReference>
<name>A0A7W6BZW5_9HYPH</name>
<dbReference type="RefSeq" id="WP_090966833.1">
    <property type="nucleotide sequence ID" value="NZ_FOOA01000040.1"/>
</dbReference>
<dbReference type="GO" id="GO:0005737">
    <property type="term" value="C:cytoplasm"/>
    <property type="evidence" value="ECO:0007669"/>
    <property type="project" value="TreeGrafter"/>
</dbReference>
<protein>
    <submittedName>
        <fullName evidence="3">Glycine/D-amino acid oxidase-like deaminating enzyme</fullName>
    </submittedName>
</protein>
<keyword evidence="1" id="KW-0560">Oxidoreductase</keyword>
<dbReference type="InterPro" id="IPR036188">
    <property type="entry name" value="FAD/NAD-bd_sf"/>
</dbReference>